<organism evidence="1 2">
    <name type="scientific">Limnochorda pilosa</name>
    <dbReference type="NCBI Taxonomy" id="1555112"/>
    <lineage>
        <taxon>Bacteria</taxon>
        <taxon>Bacillati</taxon>
        <taxon>Bacillota</taxon>
        <taxon>Limnochordia</taxon>
        <taxon>Limnochordales</taxon>
        <taxon>Limnochordaceae</taxon>
        <taxon>Limnochorda</taxon>
    </lineage>
</organism>
<dbReference type="Proteomes" id="UP000065807">
    <property type="component" value="Chromosome"/>
</dbReference>
<protein>
    <recommendedName>
        <fullName evidence="3">IrrE N-terminal-like domain-containing protein</fullName>
    </recommendedName>
</protein>
<sequence length="171" mass="19140">MTRPSQPPGSPAARFPQNAHLQGLLQAACRLEVNLEASDVAGQWLYRPDERTLYVWEPDLENESLSFLVVILAHELGHVLDFDEKPHYREVIRTLHWSQVPEEIERSAFIRGFRILEALGIPVSLEAYLQMIEEPVAAQVGAALRAGEGVAFPDGFLEPSARQARLQRSCG</sequence>
<evidence type="ECO:0000313" key="2">
    <source>
        <dbReference type="Proteomes" id="UP000065807"/>
    </source>
</evidence>
<keyword evidence="2" id="KW-1185">Reference proteome</keyword>
<dbReference type="AlphaFoldDB" id="A0A0K2SPW1"/>
<reference evidence="2" key="1">
    <citation type="submission" date="2015-07" db="EMBL/GenBank/DDBJ databases">
        <title>Complete genome sequence and phylogenetic analysis of Limnochorda pilosa.</title>
        <authorList>
            <person name="Watanabe M."/>
            <person name="Kojima H."/>
            <person name="Fukui M."/>
        </authorList>
    </citation>
    <scope>NUCLEOTIDE SEQUENCE [LARGE SCALE GENOMIC DNA]</scope>
    <source>
        <strain evidence="2">HC45</strain>
    </source>
</reference>
<dbReference type="OrthoDB" id="2858721at2"/>
<reference evidence="2" key="2">
    <citation type="journal article" date="2016" name="Int. J. Syst. Evol. Microbiol.">
        <title>Complete genome sequence and cell structure of Limnochorda pilosa, a Gram-negative spore-former within the phylum Firmicutes.</title>
        <authorList>
            <person name="Watanabe M."/>
            <person name="Kojima H."/>
            <person name="Fukui M."/>
        </authorList>
    </citation>
    <scope>NUCLEOTIDE SEQUENCE [LARGE SCALE GENOMIC DNA]</scope>
    <source>
        <strain evidence="2">HC45</strain>
    </source>
</reference>
<dbReference type="RefSeq" id="WP_068140523.1">
    <property type="nucleotide sequence ID" value="NZ_AP014924.1"/>
</dbReference>
<evidence type="ECO:0000313" key="1">
    <source>
        <dbReference type="EMBL" id="BAS29145.1"/>
    </source>
</evidence>
<proteinExistence type="predicted"/>
<dbReference type="KEGG" id="lpil:LIP_3332"/>
<dbReference type="STRING" id="1555112.LIP_3332"/>
<name>A0A0K2SPW1_LIMPI</name>
<evidence type="ECO:0008006" key="3">
    <source>
        <dbReference type="Google" id="ProtNLM"/>
    </source>
</evidence>
<accession>A0A0K2SPW1</accession>
<gene>
    <name evidence="1" type="ORF">LIP_3332</name>
</gene>
<dbReference type="EMBL" id="AP014924">
    <property type="protein sequence ID" value="BAS29145.1"/>
    <property type="molecule type" value="Genomic_DNA"/>
</dbReference>